<dbReference type="AlphaFoldDB" id="A0A1M6AQC0"/>
<organism evidence="1 2">
    <name type="scientific">Aquimarina spongiae</name>
    <dbReference type="NCBI Taxonomy" id="570521"/>
    <lineage>
        <taxon>Bacteria</taxon>
        <taxon>Pseudomonadati</taxon>
        <taxon>Bacteroidota</taxon>
        <taxon>Flavobacteriia</taxon>
        <taxon>Flavobacteriales</taxon>
        <taxon>Flavobacteriaceae</taxon>
        <taxon>Aquimarina</taxon>
    </lineage>
</organism>
<reference evidence="2" key="1">
    <citation type="submission" date="2016-11" db="EMBL/GenBank/DDBJ databases">
        <authorList>
            <person name="Varghese N."/>
            <person name="Submissions S."/>
        </authorList>
    </citation>
    <scope>NUCLEOTIDE SEQUENCE [LARGE SCALE GENOMIC DNA]</scope>
    <source>
        <strain evidence="2">DSM 22623</strain>
    </source>
</reference>
<dbReference type="Proteomes" id="UP000184432">
    <property type="component" value="Unassembled WGS sequence"/>
</dbReference>
<evidence type="ECO:0000313" key="2">
    <source>
        <dbReference type="Proteomes" id="UP000184432"/>
    </source>
</evidence>
<dbReference type="InterPro" id="IPR034660">
    <property type="entry name" value="DinB/YfiT-like"/>
</dbReference>
<dbReference type="Pfam" id="PF07609">
    <property type="entry name" value="DUF1572"/>
    <property type="match status" value="1"/>
</dbReference>
<dbReference type="OrthoDB" id="893570at2"/>
<dbReference type="RefSeq" id="WP_073313230.1">
    <property type="nucleotide sequence ID" value="NZ_FQYP01000001.1"/>
</dbReference>
<gene>
    <name evidence="1" type="ORF">SAMN04488508_101418</name>
</gene>
<evidence type="ECO:0000313" key="1">
    <source>
        <dbReference type="EMBL" id="SHI38676.1"/>
    </source>
</evidence>
<dbReference type="Gene3D" id="1.20.120.450">
    <property type="entry name" value="dinb family like domain"/>
    <property type="match status" value="1"/>
</dbReference>
<dbReference type="InterPro" id="IPR011466">
    <property type="entry name" value="DUF1572"/>
</dbReference>
<sequence>MEEKVAKEFVEQIIYRWDESTRMIGLSFEQLDKEDIWKKPTSNSNSVGSLILHLCGNITQYAISSLGNTEDQRARDEEFAAKGGVSKDELWSKLQETVEKAKQTLRNISTSELLREREVQGFTFSGIGIAIHVAEHYSYHTGQIAFWTKQLKDKSNLGFYDGIDLNIKNKND</sequence>
<name>A0A1M6AQC0_9FLAO</name>
<proteinExistence type="predicted"/>
<dbReference type="EMBL" id="FQYP01000001">
    <property type="protein sequence ID" value="SHI38676.1"/>
    <property type="molecule type" value="Genomic_DNA"/>
</dbReference>
<accession>A0A1M6AQC0</accession>
<dbReference type="STRING" id="570521.SAMN04488508_101418"/>
<protein>
    <submittedName>
        <fullName evidence="1">Uncharacterized damage-inducible protein DinB (Forms a four-helix bundle)</fullName>
    </submittedName>
</protein>
<keyword evidence="2" id="KW-1185">Reference proteome</keyword>
<dbReference type="SUPFAM" id="SSF109854">
    <property type="entry name" value="DinB/YfiT-like putative metalloenzymes"/>
    <property type="match status" value="1"/>
</dbReference>